<dbReference type="EMBL" id="CP050855">
    <property type="protein sequence ID" value="QLH64420.1"/>
    <property type="molecule type" value="Genomic_DNA"/>
</dbReference>
<evidence type="ECO:0000313" key="2">
    <source>
        <dbReference type="Proteomes" id="UP000042738"/>
    </source>
</evidence>
<gene>
    <name evidence="1" type="ORF">SYMBAF_14300</name>
</gene>
<evidence type="ECO:0000313" key="1">
    <source>
        <dbReference type="EMBL" id="QLH64420.1"/>
    </source>
</evidence>
<protein>
    <submittedName>
        <fullName evidence="1">IS1 family transposase</fullName>
    </submittedName>
</protein>
<reference evidence="1 2" key="1">
    <citation type="journal article" date="2014" name="Genome Announc.">
        <title>Whole-Genome Sequence of Serratia symbiotica Strain CWBI-2.3T, a Free-Living Symbiont of the Black Bean Aphid Aphis fabae.</title>
        <authorList>
            <person name="Foray V."/>
            <person name="Grigorescu A.S."/>
            <person name="Sabri A."/>
            <person name="Haubruge E."/>
            <person name="Lognay G."/>
            <person name="Francis F."/>
            <person name="Fauconnier M.L."/>
            <person name="Hance T."/>
            <person name="Thonart P."/>
        </authorList>
    </citation>
    <scope>NUCLEOTIDE SEQUENCE [LARGE SCALE GENOMIC DNA]</scope>
    <source>
        <strain evidence="1">CWBI-2.3</strain>
    </source>
</reference>
<dbReference type="AlphaFoldDB" id="A0A7D5SUU2"/>
<proteinExistence type="predicted"/>
<dbReference type="Proteomes" id="UP000042738">
    <property type="component" value="Chromosome"/>
</dbReference>
<organism evidence="1 2">
    <name type="scientific">Serratia symbiotica</name>
    <dbReference type="NCBI Taxonomy" id="138074"/>
    <lineage>
        <taxon>Bacteria</taxon>
        <taxon>Pseudomonadati</taxon>
        <taxon>Pseudomonadota</taxon>
        <taxon>Gammaproteobacteria</taxon>
        <taxon>Enterobacterales</taxon>
        <taxon>Yersiniaceae</taxon>
        <taxon>Serratia</taxon>
    </lineage>
</organism>
<sequence>MVYRHGQNPKDLVRFHCRECRSVFQLTYKSSVKEQIVNIAFKGAGVKDETFFTALSALVNDCRNFSWDRT</sequence>
<accession>A0A7D5SUU2</accession>
<name>A0A7D5SUU2_9GAMM</name>